<reference evidence="4" key="1">
    <citation type="journal article" date="2014" name="Proc. Natl. Acad. Sci. U.S.A.">
        <title>Extensive sampling of basidiomycete genomes demonstrates inadequacy of the white-rot/brown-rot paradigm for wood decay fungi.</title>
        <authorList>
            <person name="Riley R."/>
            <person name="Salamov A.A."/>
            <person name="Brown D.W."/>
            <person name="Nagy L.G."/>
            <person name="Floudas D."/>
            <person name="Held B.W."/>
            <person name="Levasseur A."/>
            <person name="Lombard V."/>
            <person name="Morin E."/>
            <person name="Otillar R."/>
            <person name="Lindquist E.A."/>
            <person name="Sun H."/>
            <person name="LaButti K.M."/>
            <person name="Schmutz J."/>
            <person name="Jabbour D."/>
            <person name="Luo H."/>
            <person name="Baker S.E."/>
            <person name="Pisabarro A.G."/>
            <person name="Walton J.D."/>
            <person name="Blanchette R.A."/>
            <person name="Henrissat B."/>
            <person name="Martin F."/>
            <person name="Cullen D."/>
            <person name="Hibbett D.S."/>
            <person name="Grigoriev I.V."/>
        </authorList>
    </citation>
    <scope>NUCLEOTIDE SEQUENCE [LARGE SCALE GENOMIC DNA]</scope>
    <source>
        <strain evidence="4">CBS 339.88</strain>
    </source>
</reference>
<evidence type="ECO:0000313" key="3">
    <source>
        <dbReference type="EMBL" id="KDR74078.1"/>
    </source>
</evidence>
<protein>
    <recommendedName>
        <fullName evidence="5">Aspergillopepsin-2</fullName>
    </recommendedName>
</protein>
<dbReference type="GO" id="GO:0070007">
    <property type="term" value="F:glutamic-type endopeptidase activity"/>
    <property type="evidence" value="ECO:0007669"/>
    <property type="project" value="InterPro"/>
</dbReference>
<gene>
    <name evidence="3" type="ORF">GALMADRAFT_280571</name>
</gene>
<proteinExistence type="predicted"/>
<dbReference type="Pfam" id="PF01828">
    <property type="entry name" value="Peptidase_A4"/>
    <property type="match status" value="1"/>
</dbReference>
<evidence type="ECO:0008006" key="5">
    <source>
        <dbReference type="Google" id="ProtNLM"/>
    </source>
</evidence>
<sequence>MVFALAVLSNILLASAALAAPRSLGDRLARRRASRQSQPNQRIDSDFESLAANASQVSYSTNWAGAVWDSYPAGTFTSVTGTFTVPTPKGADGSASAWVGIDGDTCGSAILQTGIDFTVSGGEVSYDAWYEWYPDYAHDFSGLDISSGDEIKITVTASTTKAGKAIIQNLSTGQTVSKSLTSSSALCEQNAEWIVEDFEESGGLVPFANFGTVKFTNAVATIASGGSAGPAGATLIDIKQNNKVLTTVSTSSSGLTVSYV</sequence>
<organism evidence="3 4">
    <name type="scientific">Galerina marginata (strain CBS 339.88)</name>
    <dbReference type="NCBI Taxonomy" id="685588"/>
    <lineage>
        <taxon>Eukaryota</taxon>
        <taxon>Fungi</taxon>
        <taxon>Dikarya</taxon>
        <taxon>Basidiomycota</taxon>
        <taxon>Agaricomycotina</taxon>
        <taxon>Agaricomycetes</taxon>
        <taxon>Agaricomycetidae</taxon>
        <taxon>Agaricales</taxon>
        <taxon>Agaricineae</taxon>
        <taxon>Strophariaceae</taxon>
        <taxon>Galerina</taxon>
    </lineage>
</organism>
<dbReference type="SUPFAM" id="SSF49899">
    <property type="entry name" value="Concanavalin A-like lectins/glucanases"/>
    <property type="match status" value="1"/>
</dbReference>
<feature type="active site" description="Proton acceptor" evidence="1">
    <location>
        <position position="196"/>
    </location>
</feature>
<evidence type="ECO:0000256" key="1">
    <source>
        <dbReference type="PIRSR" id="PIRSR600250-50"/>
    </source>
</evidence>
<dbReference type="InterPro" id="IPR038656">
    <property type="entry name" value="Peptidase_G1_sf"/>
</dbReference>
<dbReference type="InterPro" id="IPR000250">
    <property type="entry name" value="Peptidase_G1"/>
</dbReference>
<dbReference type="OrthoDB" id="2862635at2759"/>
<dbReference type="EMBL" id="KL142384">
    <property type="protein sequence ID" value="KDR74078.1"/>
    <property type="molecule type" value="Genomic_DNA"/>
</dbReference>
<name>A0A067T4Y1_GALM3</name>
<keyword evidence="4" id="KW-1185">Reference proteome</keyword>
<keyword evidence="2" id="KW-0732">Signal</keyword>
<dbReference type="InterPro" id="IPR013320">
    <property type="entry name" value="ConA-like_dom_sf"/>
</dbReference>
<dbReference type="PRINTS" id="PR00977">
    <property type="entry name" value="SCYTLDPTASE"/>
</dbReference>
<dbReference type="STRING" id="685588.A0A067T4Y1"/>
<dbReference type="AlphaFoldDB" id="A0A067T4Y1"/>
<dbReference type="PANTHER" id="PTHR37536">
    <property type="entry name" value="PUTATIVE (AFU_ORTHOLOGUE AFUA_3G02970)-RELATED"/>
    <property type="match status" value="1"/>
</dbReference>
<feature type="signal peptide" evidence="2">
    <location>
        <begin position="1"/>
        <end position="19"/>
    </location>
</feature>
<dbReference type="GO" id="GO:0006508">
    <property type="term" value="P:proteolysis"/>
    <property type="evidence" value="ECO:0007669"/>
    <property type="project" value="InterPro"/>
</dbReference>
<dbReference type="Proteomes" id="UP000027222">
    <property type="component" value="Unassembled WGS sequence"/>
</dbReference>
<feature type="chain" id="PRO_5001649229" description="Aspergillopepsin-2" evidence="2">
    <location>
        <begin position="20"/>
        <end position="260"/>
    </location>
</feature>
<evidence type="ECO:0000313" key="4">
    <source>
        <dbReference type="Proteomes" id="UP000027222"/>
    </source>
</evidence>
<dbReference type="HOGENOM" id="CLU_066466_0_1_1"/>
<dbReference type="PANTHER" id="PTHR37536:SF1">
    <property type="entry name" value="ASPERGILLOPEPSIN, PUTAITVE (AFU_ORTHOLOGUE AFUA_7G01200)"/>
    <property type="match status" value="1"/>
</dbReference>
<accession>A0A067T4Y1</accession>
<dbReference type="Gene3D" id="2.60.120.700">
    <property type="entry name" value="Peptidase G1"/>
    <property type="match status" value="1"/>
</dbReference>
<dbReference type="CDD" id="cd13426">
    <property type="entry name" value="Peptidase_G1"/>
    <property type="match status" value="1"/>
</dbReference>
<evidence type="ECO:0000256" key="2">
    <source>
        <dbReference type="SAM" id="SignalP"/>
    </source>
</evidence>